<dbReference type="Gene3D" id="3.30.1120.170">
    <property type="match status" value="1"/>
</dbReference>
<sequence length="70" mass="8062">SKHYVVLRDGGFVSNDLYFNNRGGNEICYDLKTLKETTKSSCQKVLPSLLKRLDMSDKIIKNNLIEQLKK</sequence>
<dbReference type="AlphaFoldDB" id="A0A9X6SSM9"/>
<evidence type="ECO:0000313" key="2">
    <source>
        <dbReference type="Proteomes" id="UP000219922"/>
    </source>
</evidence>
<evidence type="ECO:0000313" key="1">
    <source>
        <dbReference type="EMBL" id="PDZ94450.1"/>
    </source>
</evidence>
<dbReference type="Proteomes" id="UP000219922">
    <property type="component" value="Unassembled WGS sequence"/>
</dbReference>
<organism evidence="1 2">
    <name type="scientific">Bacillus cereus</name>
    <dbReference type="NCBI Taxonomy" id="1396"/>
    <lineage>
        <taxon>Bacteria</taxon>
        <taxon>Bacillati</taxon>
        <taxon>Bacillota</taxon>
        <taxon>Bacilli</taxon>
        <taxon>Bacillales</taxon>
        <taxon>Bacillaceae</taxon>
        <taxon>Bacillus</taxon>
        <taxon>Bacillus cereus group</taxon>
    </lineage>
</organism>
<dbReference type="EMBL" id="NVMX01000188">
    <property type="protein sequence ID" value="PDZ94450.1"/>
    <property type="molecule type" value="Genomic_DNA"/>
</dbReference>
<feature type="non-terminal residue" evidence="1">
    <location>
        <position position="1"/>
    </location>
</feature>
<name>A0A9X6SSM9_BACCE</name>
<proteinExistence type="predicted"/>
<comment type="caution">
    <text evidence="1">The sequence shown here is derived from an EMBL/GenBank/DDBJ whole genome shotgun (WGS) entry which is preliminary data.</text>
</comment>
<gene>
    <name evidence="1" type="ORF">CON36_33720</name>
</gene>
<protein>
    <submittedName>
        <fullName evidence="1">Uncharacterized protein</fullName>
    </submittedName>
</protein>
<accession>A0A9X6SSM9</accession>
<reference evidence="1 2" key="1">
    <citation type="submission" date="2017-09" db="EMBL/GenBank/DDBJ databases">
        <title>Large-scale bioinformatics analysis of Bacillus genomes uncovers conserved roles of natural products in bacterial physiology.</title>
        <authorList>
            <consortium name="Agbiome Team Llc"/>
            <person name="Bleich R.M."/>
            <person name="Grubbs K.J."/>
            <person name="Santa Maria K.C."/>
            <person name="Allen S.E."/>
            <person name="Farag S."/>
            <person name="Shank E.A."/>
            <person name="Bowers A."/>
        </authorList>
    </citation>
    <scope>NUCLEOTIDE SEQUENCE [LARGE SCALE GENOMIC DNA]</scope>
    <source>
        <strain evidence="1 2">AFS092789</strain>
    </source>
</reference>